<sequence length="129" mass="14441">MSWLKRLLGGDDSSLPGPVTLDVEARRTQLQELESALDKLVAAMAENTERMSNPGWRGRVSEYRMLSGETRLLRARAFTREEILDLAFEVRPAFSGDQPEDVRAVEPLQAELMRAAEALQEVLPGERSS</sequence>
<dbReference type="EMBL" id="JBHRZH010000044">
    <property type="protein sequence ID" value="MFC3765957.1"/>
    <property type="molecule type" value="Genomic_DNA"/>
</dbReference>
<protein>
    <submittedName>
        <fullName evidence="2">Uncharacterized protein</fullName>
    </submittedName>
</protein>
<accession>A0ABV7YNH5</accession>
<name>A0ABV7YNH5_9ACTN</name>
<evidence type="ECO:0000256" key="1">
    <source>
        <dbReference type="SAM" id="Coils"/>
    </source>
</evidence>
<gene>
    <name evidence="2" type="ORF">ACFOUW_34335</name>
</gene>
<organism evidence="2 3">
    <name type="scientific">Tenggerimyces flavus</name>
    <dbReference type="NCBI Taxonomy" id="1708749"/>
    <lineage>
        <taxon>Bacteria</taxon>
        <taxon>Bacillati</taxon>
        <taxon>Actinomycetota</taxon>
        <taxon>Actinomycetes</taxon>
        <taxon>Propionibacteriales</taxon>
        <taxon>Nocardioidaceae</taxon>
        <taxon>Tenggerimyces</taxon>
    </lineage>
</organism>
<feature type="coiled-coil region" evidence="1">
    <location>
        <begin position="23"/>
        <end position="50"/>
    </location>
</feature>
<evidence type="ECO:0000313" key="2">
    <source>
        <dbReference type="EMBL" id="MFC3765957.1"/>
    </source>
</evidence>
<dbReference type="Proteomes" id="UP001595699">
    <property type="component" value="Unassembled WGS sequence"/>
</dbReference>
<keyword evidence="3" id="KW-1185">Reference proteome</keyword>
<proteinExistence type="predicted"/>
<comment type="caution">
    <text evidence="2">The sequence shown here is derived from an EMBL/GenBank/DDBJ whole genome shotgun (WGS) entry which is preliminary data.</text>
</comment>
<dbReference type="RefSeq" id="WP_205119574.1">
    <property type="nucleotide sequence ID" value="NZ_JAFBCM010000001.1"/>
</dbReference>
<keyword evidence="1" id="KW-0175">Coiled coil</keyword>
<reference evidence="3" key="1">
    <citation type="journal article" date="2019" name="Int. J. Syst. Evol. Microbiol.">
        <title>The Global Catalogue of Microorganisms (GCM) 10K type strain sequencing project: providing services to taxonomists for standard genome sequencing and annotation.</title>
        <authorList>
            <consortium name="The Broad Institute Genomics Platform"/>
            <consortium name="The Broad Institute Genome Sequencing Center for Infectious Disease"/>
            <person name="Wu L."/>
            <person name="Ma J."/>
        </authorList>
    </citation>
    <scope>NUCLEOTIDE SEQUENCE [LARGE SCALE GENOMIC DNA]</scope>
    <source>
        <strain evidence="3">CGMCC 4.7241</strain>
    </source>
</reference>
<evidence type="ECO:0000313" key="3">
    <source>
        <dbReference type="Proteomes" id="UP001595699"/>
    </source>
</evidence>